<evidence type="ECO:0000256" key="1">
    <source>
        <dbReference type="SAM" id="SignalP"/>
    </source>
</evidence>
<organism evidence="2 3">
    <name type="scientific">Microbacterium kribbense</name>
    <dbReference type="NCBI Taxonomy" id="433645"/>
    <lineage>
        <taxon>Bacteria</taxon>
        <taxon>Bacillati</taxon>
        <taxon>Actinomycetota</taxon>
        <taxon>Actinomycetes</taxon>
        <taxon>Micrococcales</taxon>
        <taxon>Microbacteriaceae</taxon>
        <taxon>Microbacterium</taxon>
    </lineage>
</organism>
<evidence type="ECO:0000313" key="3">
    <source>
        <dbReference type="Proteomes" id="UP001500540"/>
    </source>
</evidence>
<feature type="signal peptide" evidence="1">
    <location>
        <begin position="1"/>
        <end position="31"/>
    </location>
</feature>
<sequence>MSHRRLRAARSLIAVTALALAVLIAPQAASADAPPPPPTPTAVTVTAQSDPALAASIAGVPAGAIPAVLAAVHVDFDIQVTLKDNTGADATWGTDATVTLRTDGGGTLSTTTKTIPAGTSSIHILTAYSQATAALTVTADVTSPVAPATILTGPAAPFPVDLHLTVLDGNDASLLNGTAGADAAGCAVVDATHPMCGILSLPRGAQGTTALTLGVCPTGATCAPGGLVTQFLGDLTAPGGADLYTRTAPASMTIICDKTLCGQRGVASFRAQWSESATGALTVAPPCLAKGVIGADQRFCTDLASSSRTNVGDLRLVVLFLHDVRGTI</sequence>
<evidence type="ECO:0008006" key="4">
    <source>
        <dbReference type="Google" id="ProtNLM"/>
    </source>
</evidence>
<dbReference type="Proteomes" id="UP001500540">
    <property type="component" value="Unassembled WGS sequence"/>
</dbReference>
<reference evidence="3" key="1">
    <citation type="journal article" date="2019" name="Int. J. Syst. Evol. Microbiol.">
        <title>The Global Catalogue of Microorganisms (GCM) 10K type strain sequencing project: providing services to taxonomists for standard genome sequencing and annotation.</title>
        <authorList>
            <consortium name="The Broad Institute Genomics Platform"/>
            <consortium name="The Broad Institute Genome Sequencing Center for Infectious Disease"/>
            <person name="Wu L."/>
            <person name="Ma J."/>
        </authorList>
    </citation>
    <scope>NUCLEOTIDE SEQUENCE [LARGE SCALE GENOMIC DNA]</scope>
    <source>
        <strain evidence="3">JCM 16950</strain>
    </source>
</reference>
<dbReference type="RefSeq" id="WP_344784314.1">
    <property type="nucleotide sequence ID" value="NZ_BAABAF010000009.1"/>
</dbReference>
<keyword evidence="3" id="KW-1185">Reference proteome</keyword>
<dbReference type="EMBL" id="BAABAF010000009">
    <property type="protein sequence ID" value="GAA3772796.1"/>
    <property type="molecule type" value="Genomic_DNA"/>
</dbReference>
<feature type="chain" id="PRO_5045514286" description="Ig-like domain-containing protein" evidence="1">
    <location>
        <begin position="32"/>
        <end position="328"/>
    </location>
</feature>
<keyword evidence="1" id="KW-0732">Signal</keyword>
<evidence type="ECO:0000313" key="2">
    <source>
        <dbReference type="EMBL" id="GAA3772796.1"/>
    </source>
</evidence>
<accession>A0ABP7GRI3</accession>
<gene>
    <name evidence="2" type="ORF">GCM10022240_26000</name>
</gene>
<name>A0ABP7GRI3_9MICO</name>
<proteinExistence type="predicted"/>
<protein>
    <recommendedName>
        <fullName evidence="4">Ig-like domain-containing protein</fullName>
    </recommendedName>
</protein>
<comment type="caution">
    <text evidence="2">The sequence shown here is derived from an EMBL/GenBank/DDBJ whole genome shotgun (WGS) entry which is preliminary data.</text>
</comment>